<dbReference type="SUPFAM" id="SSF89733">
    <property type="entry name" value="L-sulfolactate dehydrogenase-like"/>
    <property type="match status" value="1"/>
</dbReference>
<dbReference type="AlphaFoldDB" id="A0A7V8NM51"/>
<comment type="caution">
    <text evidence="3">The sequence shown here is derived from an EMBL/GenBank/DDBJ whole genome shotgun (WGS) entry which is preliminary data.</text>
</comment>
<dbReference type="EMBL" id="JACDQQ010000277">
    <property type="protein sequence ID" value="MBA0083888.1"/>
    <property type="molecule type" value="Genomic_DNA"/>
</dbReference>
<evidence type="ECO:0000256" key="2">
    <source>
        <dbReference type="ARBA" id="ARBA00023002"/>
    </source>
</evidence>
<keyword evidence="2" id="KW-0560">Oxidoreductase</keyword>
<dbReference type="InterPro" id="IPR043143">
    <property type="entry name" value="Mal/L-sulf/L-lact_DH-like_NADP"/>
</dbReference>
<organism evidence="3 4">
    <name type="scientific">Candidatus Acidiferrum panamense</name>
    <dbReference type="NCBI Taxonomy" id="2741543"/>
    <lineage>
        <taxon>Bacteria</taxon>
        <taxon>Pseudomonadati</taxon>
        <taxon>Acidobacteriota</taxon>
        <taxon>Terriglobia</taxon>
        <taxon>Candidatus Acidiferrales</taxon>
        <taxon>Candidatus Acidiferrum</taxon>
    </lineage>
</organism>
<dbReference type="GO" id="GO:0016491">
    <property type="term" value="F:oxidoreductase activity"/>
    <property type="evidence" value="ECO:0007669"/>
    <property type="project" value="UniProtKB-KW"/>
</dbReference>
<sequence length="349" mass="37017">MPNVSAERLTDIANALLQAAGASAEEAATIARYNIGANLVGHDSHGIILIPTYIDRIKAGHIVPGAPWTIIQETGTSTVIDGNWGFGYVVTDRAMRYTIDKAEQQQVAAATVYHQSHIGRLASYPLMAAREGMIAMITADSGRSAKAVAPFGGAKARLGTNPICFAVPSNLEGPLFFDMATSAAAAGKINVATARGEHVPAGWLIDADGKPSTDPRVLRQGGALLPVGGSEGYKGYGLATIVEILSGLLTGLGYGAEPTGRHNDGCFIAVFNVAAFRDLNTFKREVTEFAQYLKATPPAQGFTEVLYPGEIEFKREQERRRNGIAVEDATWKKLQDLAQGYGLTGKLGL</sequence>
<dbReference type="PANTHER" id="PTHR11091:SF0">
    <property type="entry name" value="MALATE DEHYDROGENASE"/>
    <property type="match status" value="1"/>
</dbReference>
<dbReference type="InterPro" id="IPR003767">
    <property type="entry name" value="Malate/L-lactate_DH-like"/>
</dbReference>
<evidence type="ECO:0000256" key="1">
    <source>
        <dbReference type="ARBA" id="ARBA00006056"/>
    </source>
</evidence>
<keyword evidence="4" id="KW-1185">Reference proteome</keyword>
<dbReference type="Proteomes" id="UP000567293">
    <property type="component" value="Unassembled WGS sequence"/>
</dbReference>
<protein>
    <submittedName>
        <fullName evidence="3">Ldh family oxidoreductase</fullName>
    </submittedName>
</protein>
<evidence type="ECO:0000313" key="3">
    <source>
        <dbReference type="EMBL" id="MBA0083888.1"/>
    </source>
</evidence>
<dbReference type="Gene3D" id="1.10.1530.10">
    <property type="match status" value="1"/>
</dbReference>
<accession>A0A7V8NM51</accession>
<dbReference type="InterPro" id="IPR036111">
    <property type="entry name" value="Mal/L-sulfo/L-lacto_DH-like_sf"/>
</dbReference>
<proteinExistence type="inferred from homology"/>
<dbReference type="InterPro" id="IPR043144">
    <property type="entry name" value="Mal/L-sulf/L-lact_DH-like_ah"/>
</dbReference>
<dbReference type="Gene3D" id="3.30.1370.60">
    <property type="entry name" value="Hypothetical oxidoreductase yiak, domain 2"/>
    <property type="match status" value="1"/>
</dbReference>
<dbReference type="PANTHER" id="PTHR11091">
    <property type="entry name" value="OXIDOREDUCTASE-RELATED"/>
    <property type="match status" value="1"/>
</dbReference>
<evidence type="ECO:0000313" key="4">
    <source>
        <dbReference type="Proteomes" id="UP000567293"/>
    </source>
</evidence>
<gene>
    <name evidence="3" type="ORF">HRJ53_02735</name>
</gene>
<comment type="similarity">
    <text evidence="1">Belongs to the LDH2/MDH2 oxidoreductase family.</text>
</comment>
<name>A0A7V8NM51_9BACT</name>
<reference evidence="3" key="1">
    <citation type="submission" date="2020-06" db="EMBL/GenBank/DDBJ databases">
        <title>Legume-microbial interactions unlock mineral nutrients during tropical forest succession.</title>
        <authorList>
            <person name="Epihov D.Z."/>
        </authorList>
    </citation>
    <scope>NUCLEOTIDE SEQUENCE [LARGE SCALE GENOMIC DNA]</scope>
    <source>
        <strain evidence="3">Pan2503</strain>
    </source>
</reference>
<dbReference type="Pfam" id="PF02615">
    <property type="entry name" value="Ldh_2"/>
    <property type="match status" value="1"/>
</dbReference>